<evidence type="ECO:0000259" key="3">
    <source>
        <dbReference type="Pfam" id="PF00723"/>
    </source>
</evidence>
<accession>A0ABD5PC05</accession>
<evidence type="ECO:0000259" key="4">
    <source>
        <dbReference type="Pfam" id="PF19291"/>
    </source>
</evidence>
<name>A0ABD5PC05_9EURY</name>
<feature type="domain" description="Trehalase-like N-terminal" evidence="4">
    <location>
        <begin position="5"/>
        <end position="148"/>
    </location>
</feature>
<feature type="region of interest" description="Disordered" evidence="2">
    <location>
        <begin position="643"/>
        <end position="674"/>
    </location>
</feature>
<reference evidence="5 6" key="1">
    <citation type="journal article" date="2019" name="Int. J. Syst. Evol. Microbiol.">
        <title>The Global Catalogue of Microorganisms (GCM) 10K type strain sequencing project: providing services to taxonomists for standard genome sequencing and annotation.</title>
        <authorList>
            <consortium name="The Broad Institute Genomics Platform"/>
            <consortium name="The Broad Institute Genome Sequencing Center for Infectious Disease"/>
            <person name="Wu L."/>
            <person name="Ma J."/>
        </authorList>
    </citation>
    <scope>NUCLEOTIDE SEQUENCE [LARGE SCALE GENOMIC DNA]</scope>
    <source>
        <strain evidence="5 6">CGMCC 1.12553</strain>
    </source>
</reference>
<comment type="caution">
    <text evidence="5">The sequence shown here is derived from an EMBL/GenBank/DDBJ whole genome shotgun (WGS) entry which is preliminary data.</text>
</comment>
<feature type="domain" description="GH15-like" evidence="3">
    <location>
        <begin position="255"/>
        <end position="615"/>
    </location>
</feature>
<dbReference type="PANTHER" id="PTHR31616">
    <property type="entry name" value="TREHALASE"/>
    <property type="match status" value="1"/>
</dbReference>
<dbReference type="PANTHER" id="PTHR31616:SF0">
    <property type="entry name" value="GLUCAN 1,4-ALPHA-GLUCOSIDASE"/>
    <property type="match status" value="1"/>
</dbReference>
<dbReference type="Pfam" id="PF19291">
    <property type="entry name" value="TREH_N"/>
    <property type="match status" value="1"/>
</dbReference>
<keyword evidence="6" id="KW-1185">Reference proteome</keyword>
<keyword evidence="5" id="KW-0378">Hydrolase</keyword>
<dbReference type="InterPro" id="IPR012341">
    <property type="entry name" value="6hp_glycosidase-like_sf"/>
</dbReference>
<dbReference type="SUPFAM" id="SSF48208">
    <property type="entry name" value="Six-hairpin glycosidases"/>
    <property type="match status" value="1"/>
</dbReference>
<dbReference type="EMBL" id="JBHSDS010000006">
    <property type="protein sequence ID" value="MFC4358283.1"/>
    <property type="molecule type" value="Genomic_DNA"/>
</dbReference>
<dbReference type="RefSeq" id="WP_267624042.1">
    <property type="nucleotide sequence ID" value="NZ_JAODIW010000008.1"/>
</dbReference>
<evidence type="ECO:0000256" key="2">
    <source>
        <dbReference type="SAM" id="MobiDB-lite"/>
    </source>
</evidence>
<evidence type="ECO:0000313" key="5">
    <source>
        <dbReference type="EMBL" id="MFC4358283.1"/>
    </source>
</evidence>
<evidence type="ECO:0000313" key="6">
    <source>
        <dbReference type="Proteomes" id="UP001595921"/>
    </source>
</evidence>
<evidence type="ECO:0000256" key="1">
    <source>
        <dbReference type="ARBA" id="ARBA00006188"/>
    </source>
</evidence>
<dbReference type="Pfam" id="PF00723">
    <property type="entry name" value="Glyco_hydro_15"/>
    <property type="match status" value="1"/>
</dbReference>
<gene>
    <name evidence="5" type="ORF">ACFO0N_10030</name>
</gene>
<dbReference type="GO" id="GO:0004553">
    <property type="term" value="F:hydrolase activity, hydrolyzing O-glycosyl compounds"/>
    <property type="evidence" value="ECO:0007669"/>
    <property type="project" value="UniProtKB-ARBA"/>
</dbReference>
<sequence length="674" mass="74814">MTTYTPIERYGFVGNLETCALVSDEGSVDWLPVPHLESPSLFASILDAERGGSFEISPVGDYDSEQRYVDQTNVLETRFRTTSGVVVVTDFMPVKNEYPAAVPERALYRKVTCVEGAMDLACEFRPRFDYARGETRLEPNGAGFDATGEVGGGDETVGGDAPEEETVHLVGDATFERGTADGTDDPIAGGASATATMAMREDETRWFVLSWDGDVDLDPAACEDALDATVDYWHGWSHACGEDGNEPCVAEGPWHDLVVRSELALKLLIHHRVGSISAAPTTSLPEEVGGVRNWDYRYNWVRDGAFTVLSLLHAGHRKEAQDHVEWFLRLSQSERPEDIQPLYSLHGETDTSERELDHLSGYRDSAPVRVGNAASDQRQLDIYGEFVLAIYKAFEADGGLTRQDWESVRAIVDYVCEIWDEPDKGIWEVRGEDRHFVYSKLMCWVALDRGIAMVDEWDRNGPVERWREVREEIREDVEQNGYDEDVGAFTQSYDGDAMDATGLLIPLVGFLPADDERVLNTIDAVQERLAEGPFVHRYDGDDGLPGEEGAFLFCSFWLVQALTLAGRVEEAREVFTEVVEHAGPLDLFAEEIDADTGTFLGNFPQAFSHVGVLDACVYLAHAEGRGHEGSVPIGIELQERFSEDADEAWAESTADDASWGDERDEDGWSDAVEE</sequence>
<comment type="similarity">
    <text evidence="1">Belongs to the glycosyl hydrolase 15 family.</text>
</comment>
<dbReference type="AlphaFoldDB" id="A0ABD5PC05"/>
<dbReference type="InterPro" id="IPR008928">
    <property type="entry name" value="6-hairpin_glycosidase_sf"/>
</dbReference>
<dbReference type="InterPro" id="IPR045582">
    <property type="entry name" value="Trehalase-like_N"/>
</dbReference>
<protein>
    <submittedName>
        <fullName evidence="5">Glycoside hydrolase family 15 protein</fullName>
    </submittedName>
</protein>
<organism evidence="5 6">
    <name type="scientific">Halobium salinum</name>
    <dbReference type="NCBI Taxonomy" id="1364940"/>
    <lineage>
        <taxon>Archaea</taxon>
        <taxon>Methanobacteriati</taxon>
        <taxon>Methanobacteriota</taxon>
        <taxon>Stenosarchaea group</taxon>
        <taxon>Halobacteria</taxon>
        <taxon>Halobacteriales</taxon>
        <taxon>Haloferacaceae</taxon>
        <taxon>Halobium</taxon>
    </lineage>
</organism>
<dbReference type="InterPro" id="IPR011613">
    <property type="entry name" value="GH15-like"/>
</dbReference>
<proteinExistence type="inferred from homology"/>
<feature type="compositionally biased region" description="Acidic residues" evidence="2">
    <location>
        <begin position="658"/>
        <end position="674"/>
    </location>
</feature>
<dbReference type="Gene3D" id="1.50.10.10">
    <property type="match status" value="1"/>
</dbReference>
<dbReference type="Proteomes" id="UP001595921">
    <property type="component" value="Unassembled WGS sequence"/>
</dbReference>